<reference evidence="1 2" key="1">
    <citation type="submission" date="2019-10" db="EMBL/GenBank/DDBJ databases">
        <title>Evaluation of single-gene subtyping targets for Pseudomonas.</title>
        <authorList>
            <person name="Reichler S.J."/>
            <person name="Orsi R.H."/>
            <person name="Wiedmann M."/>
            <person name="Martin N.H."/>
            <person name="Murphy S.I."/>
        </authorList>
    </citation>
    <scope>NUCLEOTIDE SEQUENCE [LARGE SCALE GENOMIC DNA]</scope>
    <source>
        <strain evidence="1 2">FSL R10-3257</strain>
    </source>
</reference>
<dbReference type="NCBIfam" id="TIGR02681">
    <property type="entry name" value="phage_pRha"/>
    <property type="match status" value="1"/>
</dbReference>
<protein>
    <submittedName>
        <fullName evidence="1">Transcriptional regulator</fullName>
    </submittedName>
</protein>
<comment type="caution">
    <text evidence="1">The sequence shown here is derived from an EMBL/GenBank/DDBJ whole genome shotgun (WGS) entry which is preliminary data.</text>
</comment>
<sequence length="320" mass="36077">MKAIAPVSSQVLVELVDGHPTTTSLDVAAHFGKRHDTVLRAVRQLECSPEFRLHNFAEASQEVVQPNGGLAKYPVVRMTRDGFTFLCMGFTGKEAAKWKEAYINAFNQMETVLKDGIPTKAKRKPKLLPNGLTGDQQDAIKALVKARVEELPESKRAKAAITCWSSLKSKFGCTYKEISPEQFTDAVSLIARVVLEGELLDPEEPKVVGRLDINYPIEDWQAKNPQQFRRDDPNSPDLLVGYGDLLLSKYSPCLELLDKLHNAGYCIDGAYYEFRSYQNLMAQMDMTVRMMAGSIKNAFENFEHDRRRLQKYPDVKGRKA</sequence>
<dbReference type="EMBL" id="WIWJ01000115">
    <property type="protein sequence ID" value="MQT50231.1"/>
    <property type="molecule type" value="Genomic_DNA"/>
</dbReference>
<dbReference type="AlphaFoldDB" id="A0A7X1WEQ6"/>
<dbReference type="Proteomes" id="UP000441404">
    <property type="component" value="Unassembled WGS sequence"/>
</dbReference>
<dbReference type="InterPro" id="IPR014054">
    <property type="entry name" value="Phage_regulatory_Rha"/>
</dbReference>
<dbReference type="Pfam" id="PF09669">
    <property type="entry name" value="Phage_pRha"/>
    <property type="match status" value="1"/>
</dbReference>
<dbReference type="RefSeq" id="WP_153430142.1">
    <property type="nucleotide sequence ID" value="NZ_WIWJ01000115.1"/>
</dbReference>
<name>A0A7X1WEQ6_9PSED</name>
<accession>A0A7X1WEQ6</accession>
<evidence type="ECO:0000313" key="1">
    <source>
        <dbReference type="EMBL" id="MQT50231.1"/>
    </source>
</evidence>
<gene>
    <name evidence="1" type="ORF">GHO40_26530</name>
</gene>
<evidence type="ECO:0000313" key="2">
    <source>
        <dbReference type="Proteomes" id="UP000441404"/>
    </source>
</evidence>
<proteinExistence type="predicted"/>
<organism evidence="1 2">
    <name type="scientific">Pseudomonas helleri</name>
    <dbReference type="NCBI Taxonomy" id="1608996"/>
    <lineage>
        <taxon>Bacteria</taxon>
        <taxon>Pseudomonadati</taxon>
        <taxon>Pseudomonadota</taxon>
        <taxon>Gammaproteobacteria</taxon>
        <taxon>Pseudomonadales</taxon>
        <taxon>Pseudomonadaceae</taxon>
        <taxon>Pseudomonas</taxon>
    </lineage>
</organism>